<feature type="chain" id="PRO_5022721840" description="IncA protein" evidence="1">
    <location>
        <begin position="24"/>
        <end position="102"/>
    </location>
</feature>
<evidence type="ECO:0008006" key="4">
    <source>
        <dbReference type="Google" id="ProtNLM"/>
    </source>
</evidence>
<comment type="caution">
    <text evidence="2">The sequence shown here is derived from an EMBL/GenBank/DDBJ whole genome shotgun (WGS) entry which is preliminary data.</text>
</comment>
<evidence type="ECO:0000313" key="2">
    <source>
        <dbReference type="EMBL" id="KAA1257968.1"/>
    </source>
</evidence>
<evidence type="ECO:0000256" key="1">
    <source>
        <dbReference type="SAM" id="SignalP"/>
    </source>
</evidence>
<dbReference type="AlphaFoldDB" id="A0A5B1CA23"/>
<dbReference type="RefSeq" id="WP_149752543.1">
    <property type="nucleotide sequence ID" value="NZ_LWSK01000014.1"/>
</dbReference>
<dbReference type="EMBL" id="VRLW01000001">
    <property type="protein sequence ID" value="KAA1257968.1"/>
    <property type="molecule type" value="Genomic_DNA"/>
</dbReference>
<proteinExistence type="predicted"/>
<dbReference type="Proteomes" id="UP000322699">
    <property type="component" value="Unassembled WGS sequence"/>
</dbReference>
<sequence length="102" mass="11257" precursor="true">MNTKWLLTLILVLALVSTLSSTAALFLVLNEQGGDKQIQEKVRAIEAELANSSEPTRQGNTQAEELAGTLNLIFQRLSAHEQSLDKSVRDLSDRVTPRPQNN</sequence>
<name>A0A5B1CA23_9BACT</name>
<reference evidence="2 3" key="1">
    <citation type="submission" date="2019-08" db="EMBL/GenBank/DDBJ databases">
        <title>Deep-cultivation of Planctomycetes and their phenomic and genomic characterization uncovers novel biology.</title>
        <authorList>
            <person name="Wiegand S."/>
            <person name="Jogler M."/>
            <person name="Boedeker C."/>
            <person name="Pinto D."/>
            <person name="Vollmers J."/>
            <person name="Rivas-Marin E."/>
            <person name="Kohn T."/>
            <person name="Peeters S.H."/>
            <person name="Heuer A."/>
            <person name="Rast P."/>
            <person name="Oberbeckmann S."/>
            <person name="Bunk B."/>
            <person name="Jeske O."/>
            <person name="Meyerdierks A."/>
            <person name="Storesund J.E."/>
            <person name="Kallscheuer N."/>
            <person name="Luecker S."/>
            <person name="Lage O.M."/>
            <person name="Pohl T."/>
            <person name="Merkel B.J."/>
            <person name="Hornburger P."/>
            <person name="Mueller R.-W."/>
            <person name="Bruemmer F."/>
            <person name="Labrenz M."/>
            <person name="Spormann A.M."/>
            <person name="Op Den Camp H."/>
            <person name="Overmann J."/>
            <person name="Amann R."/>
            <person name="Jetten M.S.M."/>
            <person name="Mascher T."/>
            <person name="Medema M.H."/>
            <person name="Devos D.P."/>
            <person name="Kaster A.-K."/>
            <person name="Ovreas L."/>
            <person name="Rohde M."/>
            <person name="Galperin M.Y."/>
            <person name="Jogler C."/>
        </authorList>
    </citation>
    <scope>NUCLEOTIDE SEQUENCE [LARGE SCALE GENOMIC DNA]</scope>
    <source>
        <strain evidence="2 3">LF1</strain>
    </source>
</reference>
<gene>
    <name evidence="2" type="ORF">LF1_04590</name>
</gene>
<protein>
    <recommendedName>
        <fullName evidence="4">IncA protein</fullName>
    </recommendedName>
</protein>
<keyword evidence="3" id="KW-1185">Reference proteome</keyword>
<accession>A0A5B1CA23</accession>
<organism evidence="2 3">
    <name type="scientific">Rubripirellula obstinata</name>
    <dbReference type="NCBI Taxonomy" id="406547"/>
    <lineage>
        <taxon>Bacteria</taxon>
        <taxon>Pseudomonadati</taxon>
        <taxon>Planctomycetota</taxon>
        <taxon>Planctomycetia</taxon>
        <taxon>Pirellulales</taxon>
        <taxon>Pirellulaceae</taxon>
        <taxon>Rubripirellula</taxon>
    </lineage>
</organism>
<keyword evidence="1" id="KW-0732">Signal</keyword>
<feature type="signal peptide" evidence="1">
    <location>
        <begin position="1"/>
        <end position="23"/>
    </location>
</feature>
<evidence type="ECO:0000313" key="3">
    <source>
        <dbReference type="Proteomes" id="UP000322699"/>
    </source>
</evidence>